<dbReference type="SMART" id="SM00465">
    <property type="entry name" value="GIYc"/>
    <property type="match status" value="1"/>
</dbReference>
<reference evidence="3 4" key="2">
    <citation type="submission" date="2018-06" db="EMBL/GenBank/DDBJ databases">
        <authorList>
            <person name="Zhirakovskaya E."/>
        </authorList>
    </citation>
    <scope>NUCLEOTIDE SEQUENCE [LARGE SCALE GENOMIC DNA]</scope>
    <source>
        <strain evidence="3 4">FBKL4.011</strain>
    </source>
</reference>
<evidence type="ECO:0000259" key="2">
    <source>
        <dbReference type="PROSITE" id="PS50164"/>
    </source>
</evidence>
<sequence>MYFVYILECVDGTYYTGITNKLRNRIRRHQQGKGAKYTRGRLPVILRYIEICSGKSEALKREYQIKKMKRGEKEYLIKMFDKERMKNSVYPKEL</sequence>
<dbReference type="OrthoDB" id="9807770at2"/>
<dbReference type="InterPro" id="IPR035901">
    <property type="entry name" value="GIY-YIG_endonuc_sf"/>
</dbReference>
<keyword evidence="4" id="KW-1185">Reference proteome</keyword>
<dbReference type="InterPro" id="IPR050190">
    <property type="entry name" value="UPF0213_domain"/>
</dbReference>
<proteinExistence type="inferred from homology"/>
<dbReference type="EMBL" id="QJKK01000007">
    <property type="protein sequence ID" value="RAL23301.1"/>
    <property type="molecule type" value="Genomic_DNA"/>
</dbReference>
<protein>
    <recommendedName>
        <fullName evidence="2">GIY-YIG domain-containing protein</fullName>
    </recommendedName>
</protein>
<evidence type="ECO:0000313" key="4">
    <source>
        <dbReference type="Proteomes" id="UP000251213"/>
    </source>
</evidence>
<accession>A0A364K381</accession>
<evidence type="ECO:0000313" key="3">
    <source>
        <dbReference type="EMBL" id="RAL23301.1"/>
    </source>
</evidence>
<dbReference type="Proteomes" id="UP000251213">
    <property type="component" value="Unassembled WGS sequence"/>
</dbReference>
<dbReference type="Pfam" id="PF01541">
    <property type="entry name" value="GIY-YIG"/>
    <property type="match status" value="1"/>
</dbReference>
<gene>
    <name evidence="3" type="ORF">DL897_12370</name>
</gene>
<dbReference type="CDD" id="cd10456">
    <property type="entry name" value="GIY-YIG_UPF0213"/>
    <property type="match status" value="1"/>
</dbReference>
<dbReference type="PANTHER" id="PTHR34477:SF1">
    <property type="entry name" value="UPF0213 PROTEIN YHBQ"/>
    <property type="match status" value="1"/>
</dbReference>
<dbReference type="AlphaFoldDB" id="A0A364K381"/>
<dbReference type="Gene3D" id="3.40.1440.10">
    <property type="entry name" value="GIY-YIG endonuclease"/>
    <property type="match status" value="1"/>
</dbReference>
<comment type="caution">
    <text evidence="3">The sequence shown here is derived from an EMBL/GenBank/DDBJ whole genome shotgun (WGS) entry which is preliminary data.</text>
</comment>
<organism evidence="3 4">
    <name type="scientific">Thermoflavimicrobium daqui</name>
    <dbReference type="NCBI Taxonomy" id="2137476"/>
    <lineage>
        <taxon>Bacteria</taxon>
        <taxon>Bacillati</taxon>
        <taxon>Bacillota</taxon>
        <taxon>Bacilli</taxon>
        <taxon>Bacillales</taxon>
        <taxon>Thermoactinomycetaceae</taxon>
        <taxon>Thermoflavimicrobium</taxon>
    </lineage>
</organism>
<reference evidence="3 4" key="1">
    <citation type="submission" date="2018-06" db="EMBL/GenBank/DDBJ databases">
        <title>Thermoflavimicrobium daqus sp. nov., a thermophilic microbe isolated from Moutai-flavour Daqu.</title>
        <authorList>
            <person name="Wang X."/>
            <person name="Zhou H."/>
        </authorList>
    </citation>
    <scope>NUCLEOTIDE SEQUENCE [LARGE SCALE GENOMIC DNA]</scope>
    <source>
        <strain evidence="3 4">FBKL4.011</strain>
    </source>
</reference>
<dbReference type="InterPro" id="IPR000305">
    <property type="entry name" value="GIY-YIG_endonuc"/>
</dbReference>
<dbReference type="PROSITE" id="PS50164">
    <property type="entry name" value="GIY_YIG"/>
    <property type="match status" value="1"/>
</dbReference>
<dbReference type="PANTHER" id="PTHR34477">
    <property type="entry name" value="UPF0213 PROTEIN YHBQ"/>
    <property type="match status" value="1"/>
</dbReference>
<evidence type="ECO:0000256" key="1">
    <source>
        <dbReference type="ARBA" id="ARBA00007435"/>
    </source>
</evidence>
<comment type="similarity">
    <text evidence="1">Belongs to the UPF0213 family.</text>
</comment>
<name>A0A364K381_9BACL</name>
<dbReference type="SUPFAM" id="SSF82771">
    <property type="entry name" value="GIY-YIG endonuclease"/>
    <property type="match status" value="1"/>
</dbReference>
<feature type="domain" description="GIY-YIG" evidence="2">
    <location>
        <begin position="1"/>
        <end position="75"/>
    </location>
</feature>